<accession>A0ABZ2HF68</accession>
<proteinExistence type="predicted"/>
<dbReference type="Proteomes" id="UP001364156">
    <property type="component" value="Chromosome"/>
</dbReference>
<organism evidence="3 4">
    <name type="scientific">Roseovarius phycicola</name>
    <dbReference type="NCBI Taxonomy" id="3080976"/>
    <lineage>
        <taxon>Bacteria</taxon>
        <taxon>Pseudomonadati</taxon>
        <taxon>Pseudomonadota</taxon>
        <taxon>Alphaproteobacteria</taxon>
        <taxon>Rhodobacterales</taxon>
        <taxon>Roseobacteraceae</taxon>
        <taxon>Roseovarius</taxon>
    </lineage>
</organism>
<feature type="chain" id="PRO_5046606574" evidence="2">
    <location>
        <begin position="24"/>
        <end position="169"/>
    </location>
</feature>
<feature type="region of interest" description="Disordered" evidence="1">
    <location>
        <begin position="30"/>
        <end position="49"/>
    </location>
</feature>
<evidence type="ECO:0000256" key="2">
    <source>
        <dbReference type="SAM" id="SignalP"/>
    </source>
</evidence>
<gene>
    <name evidence="3" type="ORF">RZ517_17450</name>
</gene>
<protein>
    <submittedName>
        <fullName evidence="3">DUF4168 domain-containing protein</fullName>
    </submittedName>
</protein>
<evidence type="ECO:0000256" key="1">
    <source>
        <dbReference type="SAM" id="MobiDB-lite"/>
    </source>
</evidence>
<dbReference type="RefSeq" id="WP_338549381.1">
    <property type="nucleotide sequence ID" value="NZ_CP146069.1"/>
</dbReference>
<sequence>MKNQIVASLAVALLLSTSMASFAQEAEAEASEAAEAESSAADANDGRTLSQIEPAEGFSNDTIDDAKIDSFIQAVSMVGQVGAHYTKLMQEEPDEDKRNFLVETANKDIVKAISAAPNITPEEFVAIDQASQADDVLNKRILARIEEIRSENKPKERLQFSEPEPEPAE</sequence>
<keyword evidence="4" id="KW-1185">Reference proteome</keyword>
<dbReference type="EMBL" id="CP146069">
    <property type="protein sequence ID" value="WWR46527.1"/>
    <property type="molecule type" value="Genomic_DNA"/>
</dbReference>
<name>A0ABZ2HF68_9RHOB</name>
<evidence type="ECO:0000313" key="3">
    <source>
        <dbReference type="EMBL" id="WWR46527.1"/>
    </source>
</evidence>
<feature type="signal peptide" evidence="2">
    <location>
        <begin position="1"/>
        <end position="23"/>
    </location>
</feature>
<evidence type="ECO:0000313" key="4">
    <source>
        <dbReference type="Proteomes" id="UP001364156"/>
    </source>
</evidence>
<reference evidence="3 4" key="1">
    <citation type="submission" date="2023-10" db="EMBL/GenBank/DDBJ databases">
        <title>Roseovarius strain S88 nov., isolated from a marine algae.</title>
        <authorList>
            <person name="Lee M.W."/>
            <person name="Lee J.K."/>
            <person name="Kim J.M."/>
            <person name="Choi D.G."/>
            <person name="Baek J.H."/>
            <person name="Bayburt H."/>
            <person name="Jung J.J."/>
            <person name="Han D.M."/>
            <person name="Jeon C.O."/>
        </authorList>
    </citation>
    <scope>NUCLEOTIDE SEQUENCE [LARGE SCALE GENOMIC DNA]</scope>
    <source>
        <strain evidence="3 4">S88</strain>
    </source>
</reference>
<keyword evidence="2" id="KW-0732">Signal</keyword>